<evidence type="ECO:0000313" key="2">
    <source>
        <dbReference type="Proteomes" id="UP000677918"/>
    </source>
</evidence>
<dbReference type="AlphaFoldDB" id="A0A8J4H6N5"/>
<evidence type="ECO:0008006" key="3">
    <source>
        <dbReference type="Google" id="ProtNLM"/>
    </source>
</evidence>
<proteinExistence type="predicted"/>
<dbReference type="EMBL" id="BOVK01000036">
    <property type="protein sequence ID" value="GIQ69879.1"/>
    <property type="molecule type" value="Genomic_DNA"/>
</dbReference>
<name>A0A8J4H6N5_9BACL</name>
<protein>
    <recommendedName>
        <fullName evidence="3">Spore coat protein JA</fullName>
    </recommendedName>
</protein>
<keyword evidence="2" id="KW-1185">Reference proteome</keyword>
<evidence type="ECO:0000313" key="1">
    <source>
        <dbReference type="EMBL" id="GIQ69879.1"/>
    </source>
</evidence>
<organism evidence="1 2">
    <name type="scientific">Xylanibacillus composti</name>
    <dbReference type="NCBI Taxonomy" id="1572762"/>
    <lineage>
        <taxon>Bacteria</taxon>
        <taxon>Bacillati</taxon>
        <taxon>Bacillota</taxon>
        <taxon>Bacilli</taxon>
        <taxon>Bacillales</taxon>
        <taxon>Paenibacillaceae</taxon>
        <taxon>Xylanibacillus</taxon>
    </lineage>
</organism>
<reference evidence="1" key="1">
    <citation type="submission" date="2021-04" db="EMBL/GenBank/DDBJ databases">
        <title>Draft genome sequence of Xylanibacillus composti strain K13.</title>
        <authorList>
            <person name="Uke A."/>
            <person name="Chhe C."/>
            <person name="Baramee S."/>
            <person name="Kosugi A."/>
        </authorList>
    </citation>
    <scope>NUCLEOTIDE SEQUENCE</scope>
    <source>
        <strain evidence="1">K13</strain>
    </source>
</reference>
<gene>
    <name evidence="1" type="ORF">XYCOK13_27030</name>
</gene>
<accession>A0A8J4H6N5</accession>
<dbReference type="Pfam" id="PF11007">
    <property type="entry name" value="CotJA"/>
    <property type="match status" value="1"/>
</dbReference>
<dbReference type="InterPro" id="IPR020256">
    <property type="entry name" value="Spore_coat_CotJA"/>
</dbReference>
<sequence length="93" mass="10697">MENQKSAKAPVPVPSNAPYPTAHGSFPASAQFRYYTPYYSPLDPCPPIRVRRYNTPPNLFVGFQPMNLPQFRPEEALRRGTLWPIFYAPYPPR</sequence>
<comment type="caution">
    <text evidence="1">The sequence shown here is derived from an EMBL/GenBank/DDBJ whole genome shotgun (WGS) entry which is preliminary data.</text>
</comment>
<dbReference type="Proteomes" id="UP000677918">
    <property type="component" value="Unassembled WGS sequence"/>
</dbReference>